<accession>A0ABU7DTN7</accession>
<proteinExistence type="predicted"/>
<evidence type="ECO:0000313" key="2">
    <source>
        <dbReference type="Proteomes" id="UP001352852"/>
    </source>
</evidence>
<organism evidence="1 2">
    <name type="scientific">Characodon lateralis</name>
    <dbReference type="NCBI Taxonomy" id="208331"/>
    <lineage>
        <taxon>Eukaryota</taxon>
        <taxon>Metazoa</taxon>
        <taxon>Chordata</taxon>
        <taxon>Craniata</taxon>
        <taxon>Vertebrata</taxon>
        <taxon>Euteleostomi</taxon>
        <taxon>Actinopterygii</taxon>
        <taxon>Neopterygii</taxon>
        <taxon>Teleostei</taxon>
        <taxon>Neoteleostei</taxon>
        <taxon>Acanthomorphata</taxon>
        <taxon>Ovalentaria</taxon>
        <taxon>Atherinomorphae</taxon>
        <taxon>Cyprinodontiformes</taxon>
        <taxon>Goodeidae</taxon>
        <taxon>Characodon</taxon>
    </lineage>
</organism>
<protein>
    <submittedName>
        <fullName evidence="1">Uncharacterized protein</fullName>
    </submittedName>
</protein>
<evidence type="ECO:0000313" key="1">
    <source>
        <dbReference type="EMBL" id="MED6277168.1"/>
    </source>
</evidence>
<dbReference type="EMBL" id="JAHUTJ010033472">
    <property type="protein sequence ID" value="MED6277168.1"/>
    <property type="molecule type" value="Genomic_DNA"/>
</dbReference>
<comment type="caution">
    <text evidence="1">The sequence shown here is derived from an EMBL/GenBank/DDBJ whole genome shotgun (WGS) entry which is preliminary data.</text>
</comment>
<gene>
    <name evidence="1" type="ORF">CHARACLAT_010597</name>
</gene>
<keyword evidence="2" id="KW-1185">Reference proteome</keyword>
<sequence length="92" mass="9850">MGNGDLRSPSSMENEVDEVTAVNGECSHNTDVVATHGEECVNGNEKLEERPVEEQADFELKKDVNLCGDVQEVPDTVSGMVEGLGTEVTQAV</sequence>
<reference evidence="1 2" key="1">
    <citation type="submission" date="2021-06" db="EMBL/GenBank/DDBJ databases">
        <authorList>
            <person name="Palmer J.M."/>
        </authorList>
    </citation>
    <scope>NUCLEOTIDE SEQUENCE [LARGE SCALE GENOMIC DNA]</scope>
    <source>
        <strain evidence="1 2">CL_MEX2019</strain>
        <tissue evidence="1">Muscle</tissue>
    </source>
</reference>
<name>A0ABU7DTN7_9TELE</name>
<dbReference type="Proteomes" id="UP001352852">
    <property type="component" value="Unassembled WGS sequence"/>
</dbReference>